<sequence length="276" mass="32015">MADSVYLETNALIDSILKGWYPELSDIIKKASGVSTSQYSKMEIKKGFLHKWVWLYNKAVRCKSFEDISLFISNLTSSPDRYYLGACVDAVSIFETYYSKNKPSELKEQYGDINEGEIRLNAFKSNLRTQIQLCFNTIATHVKETHNPMQCFKDLKAPFLEKEMFINKPLKCDESEDRCNITQYILDNKDDFEKILKQLEALEEKDKETKKRISSLKEILKLIKNDRPISNHHQNQGLCWDCSDAIHAVIPPRDSTLLTRNEWHFKPICEAIGLTN</sequence>
<organism evidence="2 3">
    <name type="scientific">Candidatus Magnetobacterium bavaricum</name>
    <dbReference type="NCBI Taxonomy" id="29290"/>
    <lineage>
        <taxon>Bacteria</taxon>
        <taxon>Pseudomonadati</taxon>
        <taxon>Nitrospirota</taxon>
        <taxon>Thermodesulfovibrionia</taxon>
        <taxon>Thermodesulfovibrionales</taxon>
        <taxon>Candidatus Magnetobacteriaceae</taxon>
        <taxon>Candidatus Magnetobacterium</taxon>
    </lineage>
</organism>
<dbReference type="EMBL" id="LACI01001221">
    <property type="protein sequence ID" value="KJU84947.1"/>
    <property type="molecule type" value="Genomic_DNA"/>
</dbReference>
<name>A0A0F3GSY7_9BACT</name>
<accession>A0A0F3GSY7</accession>
<keyword evidence="1" id="KW-0175">Coiled coil</keyword>
<comment type="caution">
    <text evidence="2">The sequence shown here is derived from an EMBL/GenBank/DDBJ whole genome shotgun (WGS) entry which is preliminary data.</text>
</comment>
<evidence type="ECO:0000313" key="2">
    <source>
        <dbReference type="EMBL" id="KJU84947.1"/>
    </source>
</evidence>
<protein>
    <submittedName>
        <fullName evidence="2">Uncharacterized protein</fullName>
    </submittedName>
</protein>
<gene>
    <name evidence="2" type="ORF">MBAV_002860</name>
</gene>
<proteinExistence type="predicted"/>
<dbReference type="AlphaFoldDB" id="A0A0F3GSY7"/>
<feature type="coiled-coil region" evidence="1">
    <location>
        <begin position="185"/>
        <end position="219"/>
    </location>
</feature>
<keyword evidence="3" id="KW-1185">Reference proteome</keyword>
<dbReference type="Proteomes" id="UP000033423">
    <property type="component" value="Unassembled WGS sequence"/>
</dbReference>
<reference evidence="2 3" key="1">
    <citation type="submission" date="2015-02" db="EMBL/GenBank/DDBJ databases">
        <title>Single-cell genomics of uncultivated deep-branching MTB reveals a conserved set of magnetosome genes.</title>
        <authorList>
            <person name="Kolinko S."/>
            <person name="Richter M."/>
            <person name="Glockner F.O."/>
            <person name="Brachmann A."/>
            <person name="Schuler D."/>
        </authorList>
    </citation>
    <scope>NUCLEOTIDE SEQUENCE [LARGE SCALE GENOMIC DNA]</scope>
    <source>
        <strain evidence="2">TM-1</strain>
    </source>
</reference>
<evidence type="ECO:0000313" key="3">
    <source>
        <dbReference type="Proteomes" id="UP000033423"/>
    </source>
</evidence>
<evidence type="ECO:0000256" key="1">
    <source>
        <dbReference type="SAM" id="Coils"/>
    </source>
</evidence>